<name>A0A918P7T9_9ACTN</name>
<feature type="signal peptide" evidence="1">
    <location>
        <begin position="1"/>
        <end position="27"/>
    </location>
</feature>
<sequence length="72" mass="7067">MRSLVRSVLVGCAAAGLALAGSASAHAGDGGDGDYVTHVGINKEAWGSGWGSGNDSNFDGKGNAVFGSLVQD</sequence>
<keyword evidence="3" id="KW-1185">Reference proteome</keyword>
<organism evidence="2 3">
    <name type="scientific">Streptomyces poonensis</name>
    <dbReference type="NCBI Taxonomy" id="68255"/>
    <lineage>
        <taxon>Bacteria</taxon>
        <taxon>Bacillati</taxon>
        <taxon>Actinomycetota</taxon>
        <taxon>Actinomycetes</taxon>
        <taxon>Kitasatosporales</taxon>
        <taxon>Streptomycetaceae</taxon>
        <taxon>Streptomyces</taxon>
    </lineage>
</organism>
<gene>
    <name evidence="2" type="ORF">GCM10010365_03630</name>
</gene>
<dbReference type="AlphaFoldDB" id="A0A918P7T9"/>
<reference evidence="2" key="2">
    <citation type="submission" date="2020-09" db="EMBL/GenBank/DDBJ databases">
        <authorList>
            <person name="Sun Q."/>
            <person name="Ohkuma M."/>
        </authorList>
    </citation>
    <scope>NUCLEOTIDE SEQUENCE</scope>
    <source>
        <strain evidence="2">JCM 4815</strain>
    </source>
</reference>
<reference evidence="2" key="1">
    <citation type="journal article" date="2014" name="Int. J. Syst. Evol. Microbiol.">
        <title>Complete genome sequence of Corynebacterium casei LMG S-19264T (=DSM 44701T), isolated from a smear-ripened cheese.</title>
        <authorList>
            <consortium name="US DOE Joint Genome Institute (JGI-PGF)"/>
            <person name="Walter F."/>
            <person name="Albersmeier A."/>
            <person name="Kalinowski J."/>
            <person name="Ruckert C."/>
        </authorList>
    </citation>
    <scope>NUCLEOTIDE SEQUENCE</scope>
    <source>
        <strain evidence="2">JCM 4815</strain>
    </source>
</reference>
<feature type="chain" id="PRO_5037916790" evidence="1">
    <location>
        <begin position="28"/>
        <end position="72"/>
    </location>
</feature>
<evidence type="ECO:0000313" key="2">
    <source>
        <dbReference type="EMBL" id="GGY88828.1"/>
    </source>
</evidence>
<evidence type="ECO:0000313" key="3">
    <source>
        <dbReference type="Proteomes" id="UP000622166"/>
    </source>
</evidence>
<dbReference type="Proteomes" id="UP000622166">
    <property type="component" value="Unassembled WGS sequence"/>
</dbReference>
<proteinExistence type="predicted"/>
<evidence type="ECO:0000256" key="1">
    <source>
        <dbReference type="SAM" id="SignalP"/>
    </source>
</evidence>
<protein>
    <submittedName>
        <fullName evidence="2">Uncharacterized protein</fullName>
    </submittedName>
</protein>
<dbReference type="RefSeq" id="WP_271208677.1">
    <property type="nucleotide sequence ID" value="NZ_BSEQ01000031.1"/>
</dbReference>
<dbReference type="EMBL" id="BMVW01000001">
    <property type="protein sequence ID" value="GGY88828.1"/>
    <property type="molecule type" value="Genomic_DNA"/>
</dbReference>
<keyword evidence="1" id="KW-0732">Signal</keyword>
<comment type="caution">
    <text evidence="2">The sequence shown here is derived from an EMBL/GenBank/DDBJ whole genome shotgun (WGS) entry which is preliminary data.</text>
</comment>
<accession>A0A918P7T9</accession>